<accession>A0ABR8ZIQ0</accession>
<name>A0ABR8ZIQ0_9LACO</name>
<keyword evidence="1" id="KW-1133">Transmembrane helix</keyword>
<keyword evidence="3" id="KW-1185">Reference proteome</keyword>
<evidence type="ECO:0000313" key="3">
    <source>
        <dbReference type="Proteomes" id="UP000645007"/>
    </source>
</evidence>
<evidence type="ECO:0000256" key="1">
    <source>
        <dbReference type="SAM" id="Phobius"/>
    </source>
</evidence>
<organism evidence="2 3">
    <name type="scientific">Limosilactobacillus urinaemulieris</name>
    <dbReference type="NCBI Taxonomy" id="2742600"/>
    <lineage>
        <taxon>Bacteria</taxon>
        <taxon>Bacillati</taxon>
        <taxon>Bacillota</taxon>
        <taxon>Bacilli</taxon>
        <taxon>Lactobacillales</taxon>
        <taxon>Lactobacillaceae</taxon>
        <taxon>Limosilactobacillus</taxon>
    </lineage>
</organism>
<dbReference type="EMBL" id="JABUXR010000003">
    <property type="protein sequence ID" value="MBD8085159.1"/>
    <property type="molecule type" value="Genomic_DNA"/>
</dbReference>
<gene>
    <name evidence="2" type="ORF">HUK45_02590</name>
</gene>
<keyword evidence="1" id="KW-0812">Transmembrane</keyword>
<proteinExistence type="predicted"/>
<dbReference type="RefSeq" id="WP_191910959.1">
    <property type="nucleotide sequence ID" value="NZ_JABUXR010000003.1"/>
</dbReference>
<sequence length="76" mass="8823">MLIAYLVFLLIALGIIYIGFQIYKGNSAYFQLLYGQLLNKKDKDNYIKLHHRALGLLYIGIGIITVIILTFFQFKH</sequence>
<keyword evidence="1" id="KW-0472">Membrane</keyword>
<evidence type="ECO:0008006" key="4">
    <source>
        <dbReference type="Google" id="ProtNLM"/>
    </source>
</evidence>
<reference evidence="2 3" key="1">
    <citation type="submission" date="2020-06" db="EMBL/GenBank/DDBJ databases">
        <title>Limosilactobacillus sp. nov.</title>
        <authorList>
            <person name="Ksiezarek M."/>
            <person name="Goncalves Ribeiro T."/>
            <person name="Rocha J."/>
            <person name="Grosso F."/>
            <person name="Peixe L."/>
        </authorList>
    </citation>
    <scope>NUCLEOTIDE SEQUENCE [LARGE SCALE GENOMIC DNA]</scope>
    <source>
        <strain evidence="3">c9Ua_26_M</strain>
    </source>
</reference>
<evidence type="ECO:0000313" key="2">
    <source>
        <dbReference type="EMBL" id="MBD8085159.1"/>
    </source>
</evidence>
<comment type="caution">
    <text evidence="2">The sequence shown here is derived from an EMBL/GenBank/DDBJ whole genome shotgun (WGS) entry which is preliminary data.</text>
</comment>
<dbReference type="Proteomes" id="UP000645007">
    <property type="component" value="Unassembled WGS sequence"/>
</dbReference>
<feature type="transmembrane region" description="Helical" evidence="1">
    <location>
        <begin position="6"/>
        <end position="23"/>
    </location>
</feature>
<feature type="transmembrane region" description="Helical" evidence="1">
    <location>
        <begin position="53"/>
        <end position="74"/>
    </location>
</feature>
<protein>
    <recommendedName>
        <fullName evidence="4">Immunity protein</fullName>
    </recommendedName>
</protein>